<gene>
    <name evidence="3" type="ORF">GALL_545360</name>
</gene>
<protein>
    <submittedName>
        <fullName evidence="3">TadE-like protein</fullName>
    </submittedName>
</protein>
<keyword evidence="1" id="KW-1133">Transmembrane helix</keyword>
<evidence type="ECO:0000259" key="2">
    <source>
        <dbReference type="Pfam" id="PF07811"/>
    </source>
</evidence>
<evidence type="ECO:0000256" key="1">
    <source>
        <dbReference type="SAM" id="Phobius"/>
    </source>
</evidence>
<name>A0A1J5NYP2_9ZZZZ</name>
<keyword evidence="1" id="KW-0812">Transmembrane</keyword>
<sequence length="144" mass="15386">MVRAPRFQFIFCRRGAAAIEYAIVLPVLLMFVLGIMDTGRLLWTYATIYKATEAAARCAAIAAAVPTAVACTTSAQTQTYAVDAAWGLAIDASTFTVSSPACGIQVHASYDFQFTIPWFPTFGESPPGTTTLTATVCYPFNPPA</sequence>
<reference evidence="3" key="1">
    <citation type="submission" date="2016-10" db="EMBL/GenBank/DDBJ databases">
        <title>Sequence of Gallionella enrichment culture.</title>
        <authorList>
            <person name="Poehlein A."/>
            <person name="Muehling M."/>
            <person name="Daniel R."/>
        </authorList>
    </citation>
    <scope>NUCLEOTIDE SEQUENCE</scope>
</reference>
<dbReference type="AlphaFoldDB" id="A0A1J5NYP2"/>
<proteinExistence type="predicted"/>
<feature type="transmembrane region" description="Helical" evidence="1">
    <location>
        <begin position="21"/>
        <end position="43"/>
    </location>
</feature>
<evidence type="ECO:0000313" key="3">
    <source>
        <dbReference type="EMBL" id="OIQ63918.1"/>
    </source>
</evidence>
<keyword evidence="1" id="KW-0472">Membrane</keyword>
<dbReference type="EMBL" id="MLJW01008571">
    <property type="protein sequence ID" value="OIQ63918.1"/>
    <property type="molecule type" value="Genomic_DNA"/>
</dbReference>
<comment type="caution">
    <text evidence="3">The sequence shown here is derived from an EMBL/GenBank/DDBJ whole genome shotgun (WGS) entry which is preliminary data.</text>
</comment>
<feature type="domain" description="TadE-like" evidence="2">
    <location>
        <begin position="15"/>
        <end position="57"/>
    </location>
</feature>
<dbReference type="InterPro" id="IPR012495">
    <property type="entry name" value="TadE-like_dom"/>
</dbReference>
<organism evidence="3">
    <name type="scientific">mine drainage metagenome</name>
    <dbReference type="NCBI Taxonomy" id="410659"/>
    <lineage>
        <taxon>unclassified sequences</taxon>
        <taxon>metagenomes</taxon>
        <taxon>ecological metagenomes</taxon>
    </lineage>
</organism>
<dbReference type="Pfam" id="PF07811">
    <property type="entry name" value="TadE"/>
    <property type="match status" value="1"/>
</dbReference>
<accession>A0A1J5NYP2</accession>